<dbReference type="Pfam" id="PF04885">
    <property type="entry name" value="Stig1"/>
    <property type="match status" value="3"/>
</dbReference>
<gene>
    <name evidence="5" type="primary">LOC103324427</name>
</gene>
<reference evidence="5" key="2">
    <citation type="submission" date="2025-08" db="UniProtKB">
        <authorList>
            <consortium name="RefSeq"/>
        </authorList>
    </citation>
    <scope>IDENTIFICATION</scope>
</reference>
<keyword evidence="2" id="KW-0732">Signal</keyword>
<keyword evidence="4" id="KW-1185">Reference proteome</keyword>
<accession>A0ABM1LL58</accession>
<evidence type="ECO:0000313" key="5">
    <source>
        <dbReference type="RefSeq" id="XP_016648135.1"/>
    </source>
</evidence>
<evidence type="ECO:0000313" key="4">
    <source>
        <dbReference type="Proteomes" id="UP000694861"/>
    </source>
</evidence>
<dbReference type="GeneID" id="103324427"/>
<sequence>MASAITTLSAIPDEEESFFNEENNNDANDETKSQLEKSTSLRGRFLASRPPAMTCDRYPKVCRASGSAGPDCCKKKCVDRNTDRANCGKCGRKCKYAEICCKASAITTLSAIPDEEESFFNEENNTDAKDETKNQFGKSTSLRSRLLAYGPPATTCDKCQASGSAGPDCCNKKCVDTNTDRANCGKCGRKCNYSEICCEAMLVALSPVHTLSSTSYEFEESFFNDVVEEDNNNVTNETFDDLPVMAVQGQEQTSLRGRSRFLASHRAMAATCDKNPKVCKATHAHCCHNKCVDLKTDKLNCGKCGVKSHHAQICCKGHLVNPMSDKTHCGGCDNHCKKGGSCAFGMCSYA</sequence>
<dbReference type="PANTHER" id="PTHR33227:SF21">
    <property type="entry name" value="F12F1.21 PROTEIN"/>
    <property type="match status" value="1"/>
</dbReference>
<feature type="compositionally biased region" description="Acidic residues" evidence="3">
    <location>
        <begin position="13"/>
        <end position="28"/>
    </location>
</feature>
<proteinExistence type="inferred from homology"/>
<dbReference type="InterPro" id="IPR006969">
    <property type="entry name" value="Stig-like"/>
</dbReference>
<reference evidence="4" key="1">
    <citation type="journal article" date="2012" name="Nat. Commun.">
        <title>The genome of Prunus mume.</title>
        <authorList>
            <person name="Zhang Q."/>
            <person name="Chen W."/>
            <person name="Sun L."/>
            <person name="Zhao F."/>
            <person name="Huang B."/>
            <person name="Yang W."/>
            <person name="Tao Y."/>
            <person name="Wang J."/>
            <person name="Yuan Z."/>
            <person name="Fan G."/>
            <person name="Xing Z."/>
            <person name="Han C."/>
            <person name="Pan H."/>
            <person name="Zhong X."/>
            <person name="Shi W."/>
            <person name="Liang X."/>
            <person name="Du D."/>
            <person name="Sun F."/>
            <person name="Xu Z."/>
            <person name="Hao R."/>
            <person name="Lv T."/>
            <person name="Lv Y."/>
            <person name="Zheng Z."/>
            <person name="Sun M."/>
            <person name="Luo L."/>
            <person name="Cai M."/>
            <person name="Gao Y."/>
            <person name="Wang J."/>
            <person name="Yin Y."/>
            <person name="Xu X."/>
            <person name="Cheng T."/>
            <person name="Wang J."/>
        </authorList>
    </citation>
    <scope>NUCLEOTIDE SEQUENCE [LARGE SCALE GENOMIC DNA]</scope>
</reference>
<feature type="region of interest" description="Disordered" evidence="3">
    <location>
        <begin position="13"/>
        <end position="38"/>
    </location>
</feature>
<dbReference type="RefSeq" id="XP_016648135.1">
    <property type="nucleotide sequence ID" value="XM_016792649.1"/>
</dbReference>
<comment type="similarity">
    <text evidence="1">Belongs to the STIG1 family.</text>
</comment>
<dbReference type="PANTHER" id="PTHR33227">
    <property type="entry name" value="STIGMA-SPECIFIC STIG1-LIKE PROTEIN 3"/>
    <property type="match status" value="1"/>
</dbReference>
<organism evidence="4 5">
    <name type="scientific">Prunus mume</name>
    <name type="common">Japanese apricot</name>
    <name type="synonym">Armeniaca mume</name>
    <dbReference type="NCBI Taxonomy" id="102107"/>
    <lineage>
        <taxon>Eukaryota</taxon>
        <taxon>Viridiplantae</taxon>
        <taxon>Streptophyta</taxon>
        <taxon>Embryophyta</taxon>
        <taxon>Tracheophyta</taxon>
        <taxon>Spermatophyta</taxon>
        <taxon>Magnoliopsida</taxon>
        <taxon>eudicotyledons</taxon>
        <taxon>Gunneridae</taxon>
        <taxon>Pentapetalae</taxon>
        <taxon>rosids</taxon>
        <taxon>fabids</taxon>
        <taxon>Rosales</taxon>
        <taxon>Rosaceae</taxon>
        <taxon>Amygdaloideae</taxon>
        <taxon>Amygdaleae</taxon>
        <taxon>Prunus</taxon>
    </lineage>
</organism>
<evidence type="ECO:0000256" key="1">
    <source>
        <dbReference type="ARBA" id="ARBA00006010"/>
    </source>
</evidence>
<evidence type="ECO:0000256" key="2">
    <source>
        <dbReference type="ARBA" id="ARBA00022729"/>
    </source>
</evidence>
<name>A0ABM1LL58_PRUMU</name>
<protein>
    <submittedName>
        <fullName evidence="5">Uncharacterized protein LOC103324427</fullName>
    </submittedName>
</protein>
<dbReference type="Proteomes" id="UP000694861">
    <property type="component" value="Linkage group LG3"/>
</dbReference>
<evidence type="ECO:0000256" key="3">
    <source>
        <dbReference type="SAM" id="MobiDB-lite"/>
    </source>
</evidence>